<feature type="chain" id="PRO_5047393906" evidence="1">
    <location>
        <begin position="34"/>
        <end position="172"/>
    </location>
</feature>
<dbReference type="Pfam" id="PF10572">
    <property type="entry name" value="UPF0556"/>
    <property type="match status" value="1"/>
</dbReference>
<dbReference type="KEGG" id="pvt:110079294"/>
<dbReference type="GO" id="GO:0005615">
    <property type="term" value="C:extracellular space"/>
    <property type="evidence" value="ECO:0007669"/>
    <property type="project" value="TreeGrafter"/>
</dbReference>
<protein>
    <submittedName>
        <fullName evidence="3">Myeloid-derived growth factor</fullName>
    </submittedName>
</protein>
<keyword evidence="1" id="KW-0732">Signal</keyword>
<reference evidence="3" key="1">
    <citation type="submission" date="2025-08" db="UniProtKB">
        <authorList>
            <consortium name="RefSeq"/>
        </authorList>
    </citation>
    <scope>IDENTIFICATION</scope>
</reference>
<feature type="signal peptide" evidence="1">
    <location>
        <begin position="1"/>
        <end position="33"/>
    </location>
</feature>
<dbReference type="CTD" id="56005"/>
<evidence type="ECO:0000256" key="1">
    <source>
        <dbReference type="SAM" id="SignalP"/>
    </source>
</evidence>
<keyword evidence="2" id="KW-1185">Reference proteome</keyword>
<name>A0A6J0TNN3_9SAUR</name>
<dbReference type="OrthoDB" id="10061830at2759"/>
<gene>
    <name evidence="3" type="primary">MYDGF</name>
</gene>
<accession>A0A6J0TNN3</accession>
<dbReference type="PANTHER" id="PTHR31230:SF1">
    <property type="entry name" value="MYELOID-DERIVED GROWTH FACTOR"/>
    <property type="match status" value="1"/>
</dbReference>
<dbReference type="AlphaFoldDB" id="A0A6J0TNN3"/>
<evidence type="ECO:0000313" key="2">
    <source>
        <dbReference type="Proteomes" id="UP001652642"/>
    </source>
</evidence>
<dbReference type="Proteomes" id="UP001652642">
    <property type="component" value="Chromosome 7"/>
</dbReference>
<organism evidence="2 3">
    <name type="scientific">Pogona vitticeps</name>
    <name type="common">central bearded dragon</name>
    <dbReference type="NCBI Taxonomy" id="103695"/>
    <lineage>
        <taxon>Eukaryota</taxon>
        <taxon>Metazoa</taxon>
        <taxon>Chordata</taxon>
        <taxon>Craniata</taxon>
        <taxon>Vertebrata</taxon>
        <taxon>Euteleostomi</taxon>
        <taxon>Lepidosauria</taxon>
        <taxon>Squamata</taxon>
        <taxon>Bifurcata</taxon>
        <taxon>Unidentata</taxon>
        <taxon>Episquamata</taxon>
        <taxon>Toxicofera</taxon>
        <taxon>Iguania</taxon>
        <taxon>Acrodonta</taxon>
        <taxon>Agamidae</taxon>
        <taxon>Amphibolurinae</taxon>
        <taxon>Pogona</taxon>
    </lineage>
</organism>
<sequence length="172" mass="18797">MAAPRLVSGRRLWEAVRAFVFLLPLLLLSAAGAEEASTAAEFDVRPGGMVHSFAQSLGDFTCSFTYAAQGGTNEQWQMSVGLSEDNLLFSCSVWRPQGKSYLFFTQFKAEVKGAKIEYAMAYSAAATGGQIDIPLKQEEFHVTETAVAHREGKFRAELSKLVMVAKPAHVEL</sequence>
<proteinExistence type="predicted"/>
<dbReference type="GO" id="GO:0045766">
    <property type="term" value="P:positive regulation of angiogenesis"/>
    <property type="evidence" value="ECO:0007669"/>
    <property type="project" value="TreeGrafter"/>
</dbReference>
<dbReference type="PANTHER" id="PTHR31230">
    <property type="entry name" value="MYELOID-DERIVED GROWTH FACTOR MYDGF"/>
    <property type="match status" value="1"/>
</dbReference>
<dbReference type="InParanoid" id="A0A6J0TNN3"/>
<evidence type="ECO:0000313" key="3">
    <source>
        <dbReference type="RefSeq" id="XP_020649882.2"/>
    </source>
</evidence>
<dbReference type="GO" id="GO:0001938">
    <property type="term" value="P:positive regulation of endothelial cell proliferation"/>
    <property type="evidence" value="ECO:0007669"/>
    <property type="project" value="TreeGrafter"/>
</dbReference>
<dbReference type="InterPro" id="IPR018887">
    <property type="entry name" value="MYDGF"/>
</dbReference>
<dbReference type="GeneID" id="110079294"/>
<dbReference type="RefSeq" id="XP_020649882.2">
    <property type="nucleotide sequence ID" value="XM_020794223.2"/>
</dbReference>